<comment type="similarity">
    <text evidence="1">Belongs to the leucine-binding protein family.</text>
</comment>
<dbReference type="InterPro" id="IPR028081">
    <property type="entry name" value="Leu-bd"/>
</dbReference>
<evidence type="ECO:0000256" key="3">
    <source>
        <dbReference type="SAM" id="Phobius"/>
    </source>
</evidence>
<feature type="domain" description="Leucine-binding protein" evidence="4">
    <location>
        <begin position="36"/>
        <end position="407"/>
    </location>
</feature>
<keyword evidence="3" id="KW-0472">Membrane</keyword>
<dbReference type="PANTHER" id="PTHR47151">
    <property type="entry name" value="LEU/ILE/VAL-BINDING ABC TRANSPORTER SUBUNIT"/>
    <property type="match status" value="1"/>
</dbReference>
<keyword evidence="3" id="KW-0812">Transmembrane</keyword>
<dbReference type="InterPro" id="IPR036734">
    <property type="entry name" value="Neur_chan_lig-bd_sf"/>
</dbReference>
<keyword evidence="2" id="KW-0732">Signal</keyword>
<accession>A0ABV4XR46</accession>
<feature type="transmembrane region" description="Helical" evidence="3">
    <location>
        <begin position="647"/>
        <end position="665"/>
    </location>
</feature>
<reference evidence="5 6" key="1">
    <citation type="submission" date="2024-09" db="EMBL/GenBank/DDBJ databases">
        <title>Floridaenema gen nov. (Aerosakkonemataceae, Aerosakkonematales ord. nov., Cyanobacteria) from benthic tropical and subtropical fresh waters, with the description of four new species.</title>
        <authorList>
            <person name="Moretto J.A."/>
            <person name="Berthold D.E."/>
            <person name="Lefler F.W."/>
            <person name="Huang I.-S."/>
            <person name="Laughinghouse H. IV."/>
        </authorList>
    </citation>
    <scope>NUCLEOTIDE SEQUENCE [LARGE SCALE GENOMIC DNA]</scope>
    <source>
        <strain evidence="5 6">BLCC-F50</strain>
    </source>
</reference>
<protein>
    <submittedName>
        <fullName evidence="5">ABC transporter substrate-binding protein</fullName>
    </submittedName>
</protein>
<evidence type="ECO:0000313" key="6">
    <source>
        <dbReference type="Proteomes" id="UP001576784"/>
    </source>
</evidence>
<evidence type="ECO:0000256" key="1">
    <source>
        <dbReference type="ARBA" id="ARBA00010062"/>
    </source>
</evidence>
<dbReference type="RefSeq" id="WP_413263784.1">
    <property type="nucleotide sequence ID" value="NZ_JBHFNR010000099.1"/>
</dbReference>
<dbReference type="Gene3D" id="3.40.50.2300">
    <property type="match status" value="2"/>
</dbReference>
<dbReference type="Gene3D" id="1.20.58.390">
    <property type="entry name" value="Neurotransmitter-gated ion-channel transmembrane domain"/>
    <property type="match status" value="1"/>
</dbReference>
<dbReference type="EMBL" id="JBHFNR010000099">
    <property type="protein sequence ID" value="MFB2894136.1"/>
    <property type="molecule type" value="Genomic_DNA"/>
</dbReference>
<sequence>MHPRKIIVFLSLLVLALTASIGIAIFNSQNQEKITIAIAVPSTNVGETIQRTGNSMFRGAQLYINQVNKAGGIQGKLLELKRYDDQHKLEVAEEVAKKIVQSKAIAIIGHSSSTISKAAGKIYQDSGIPAISGSATADTVTEGNDWYFRTIFADSYQGRFIAHYLKQVLGYSKICLIHSDDTYGLGLGQTIEATFRELGGNIVTKWQLDPSQNKATDELIIQQLKKLKELGQAPEAVVFATNRDQVINLIAQMTRQNLKIPLFGADDLGDIGNEKTFANLPEERNNKGFFTNGLYATAPIIYDVANDQAQKLRRTFEEIHKDAPGWYVASYYDTASAVVEAIKRTLLTNKDLPKTAFTGKNIKQDRYLVREGLAAINSPETAIQGTRIFYFDAQRNAVAPMAVGRFDKTNLVSAFIQLQAIPNLRTVPNLEAQIKAGNILQIGQQYLQKTDVVYVGMDINQVSNLDEKTSTYLMDCYLWFRYKGNVNAEKIEFLNYGVNRLNSGQKLTLDVPVQALPEQGVKHKVYRIKADFHEEFDFHNYPFDEQNLSIRFRHANLTRDKLIYAIDFVGMRDKSSHKITKEWKQQVFNEISAWIPQNISFYQDTLINESSLGYREVIDTNSNLEYSRFNVVIDIKRDLLSFSIKNLLPLWFFVAVAYALFFLPFEHFSADLLIGLLLAIVFYHLSLLQALPDGVGYVVALDYAFYIVYLLLGLELLIVIIGHKKSFQNSELKLSKLIMLGRIVFPGIILAACSLFYWLYFL</sequence>
<feature type="transmembrane region" description="Helical" evidence="3">
    <location>
        <begin position="743"/>
        <end position="761"/>
    </location>
</feature>
<comment type="caution">
    <text evidence="5">The sequence shown here is derived from an EMBL/GenBank/DDBJ whole genome shotgun (WGS) entry which is preliminary data.</text>
</comment>
<dbReference type="InterPro" id="IPR028082">
    <property type="entry name" value="Peripla_BP_I"/>
</dbReference>
<keyword evidence="3" id="KW-1133">Transmembrane helix</keyword>
<dbReference type="Gene3D" id="2.70.170.10">
    <property type="entry name" value="Neurotransmitter-gated ion-channel ligand-binding domain"/>
    <property type="match status" value="1"/>
</dbReference>
<gene>
    <name evidence="5" type="ORF">ACE1CI_14595</name>
</gene>
<keyword evidence="6" id="KW-1185">Reference proteome</keyword>
<evidence type="ECO:0000256" key="2">
    <source>
        <dbReference type="ARBA" id="ARBA00022729"/>
    </source>
</evidence>
<dbReference type="SUPFAM" id="SSF53822">
    <property type="entry name" value="Periplasmic binding protein-like I"/>
    <property type="match status" value="1"/>
</dbReference>
<dbReference type="Pfam" id="PF13458">
    <property type="entry name" value="Peripla_BP_6"/>
    <property type="match status" value="1"/>
</dbReference>
<organism evidence="5 6">
    <name type="scientific">Floridaenema flaviceps BLCC-F50</name>
    <dbReference type="NCBI Taxonomy" id="3153642"/>
    <lineage>
        <taxon>Bacteria</taxon>
        <taxon>Bacillati</taxon>
        <taxon>Cyanobacteriota</taxon>
        <taxon>Cyanophyceae</taxon>
        <taxon>Oscillatoriophycideae</taxon>
        <taxon>Aerosakkonematales</taxon>
        <taxon>Aerosakkonemataceae</taxon>
        <taxon>Floridanema</taxon>
        <taxon>Floridanema flaviceps</taxon>
    </lineage>
</organism>
<dbReference type="Proteomes" id="UP001576784">
    <property type="component" value="Unassembled WGS sequence"/>
</dbReference>
<name>A0ABV4XR46_9CYAN</name>
<feature type="transmembrane region" description="Helical" evidence="3">
    <location>
        <begin position="703"/>
        <end position="722"/>
    </location>
</feature>
<dbReference type="InterPro" id="IPR038050">
    <property type="entry name" value="Neuro_actylchol_rec"/>
</dbReference>
<proteinExistence type="inferred from homology"/>
<evidence type="ECO:0000313" key="5">
    <source>
        <dbReference type="EMBL" id="MFB2894136.1"/>
    </source>
</evidence>
<dbReference type="SUPFAM" id="SSF63712">
    <property type="entry name" value="Nicotinic receptor ligand binding domain-like"/>
    <property type="match status" value="1"/>
</dbReference>
<dbReference type="PANTHER" id="PTHR47151:SF2">
    <property type="entry name" value="AMINO ACID BINDING PROTEIN"/>
    <property type="match status" value="1"/>
</dbReference>
<feature type="transmembrane region" description="Helical" evidence="3">
    <location>
        <begin position="672"/>
        <end position="691"/>
    </location>
</feature>
<evidence type="ECO:0000259" key="4">
    <source>
        <dbReference type="Pfam" id="PF13458"/>
    </source>
</evidence>